<accession>A0ABU3LSD9</accession>
<dbReference type="EMBL" id="JAVTLL010000009">
    <property type="protein sequence ID" value="MDT7842136.1"/>
    <property type="molecule type" value="Genomic_DNA"/>
</dbReference>
<evidence type="ECO:0000256" key="1">
    <source>
        <dbReference type="ARBA" id="ARBA00006845"/>
    </source>
</evidence>
<evidence type="ECO:0000313" key="3">
    <source>
        <dbReference type="EMBL" id="MDT7842136.1"/>
    </source>
</evidence>
<feature type="domain" description="Barstar (barnase inhibitor)" evidence="2">
    <location>
        <begin position="303"/>
        <end position="371"/>
    </location>
</feature>
<sequence length="398" mass="44089">MDDGTGVGGGVDHAVWERGFPVRYVLVQSDYDGEEEYWGRCAGVEGLFVDKLPPRREVLTLRGCTPEGPLRDALAPDGAVTGLLGEVCVEVWDGEQPMQWWSLVDTVVLAHQPNAGDPGLVDVVVGAGVEEERHWRHTLPGEPRFKMLAATSNDLPSAGWCQKIDGLFVPRYGHPAVPLHLIGCEPAEPLLTVLRRRRKYDQDRVELRALDRNGREMYRLPVHLRIETARPSVLGADLFDIRLTDGGSDRPSTAARPVWETWYRGFPATRNLWAPYGTEGRQAWLDLTTPDRNAQGPDRSGGVHHLDGRFVTDRPGLYCALAEALVGPGGFFGREWDGFKDCLGGGLGIAPPFTLVWHDSQVAREAFADDFPDPASELTYFEEMVHLLETYGATVTLR</sequence>
<proteinExistence type="inferred from homology"/>
<dbReference type="SUPFAM" id="SSF52038">
    <property type="entry name" value="Barstar-related"/>
    <property type="match status" value="1"/>
</dbReference>
<comment type="similarity">
    <text evidence="1">Belongs to the barstar family.</text>
</comment>
<protein>
    <submittedName>
        <fullName evidence="3">Barstar family protein</fullName>
    </submittedName>
</protein>
<dbReference type="InterPro" id="IPR000468">
    <property type="entry name" value="Barstar"/>
</dbReference>
<dbReference type="Gene3D" id="3.30.370.10">
    <property type="entry name" value="Barstar-like"/>
    <property type="match status" value="1"/>
</dbReference>
<dbReference type="RefSeq" id="WP_314201461.1">
    <property type="nucleotide sequence ID" value="NZ_JAVTLL010000009.1"/>
</dbReference>
<organism evidence="3 4">
    <name type="scientific">Streptomyces justiciae</name>
    <dbReference type="NCBI Taxonomy" id="2780140"/>
    <lineage>
        <taxon>Bacteria</taxon>
        <taxon>Bacillati</taxon>
        <taxon>Actinomycetota</taxon>
        <taxon>Actinomycetes</taxon>
        <taxon>Kitasatosporales</taxon>
        <taxon>Streptomycetaceae</taxon>
        <taxon>Streptomyces</taxon>
    </lineage>
</organism>
<evidence type="ECO:0000313" key="4">
    <source>
        <dbReference type="Proteomes" id="UP001257948"/>
    </source>
</evidence>
<dbReference type="Proteomes" id="UP001257948">
    <property type="component" value="Unassembled WGS sequence"/>
</dbReference>
<gene>
    <name evidence="3" type="ORF">RQC66_15460</name>
</gene>
<dbReference type="Pfam" id="PF01337">
    <property type="entry name" value="Barstar"/>
    <property type="match status" value="1"/>
</dbReference>
<name>A0ABU3LSD9_9ACTN</name>
<dbReference type="InterPro" id="IPR035905">
    <property type="entry name" value="Barstar-like_sf"/>
</dbReference>
<reference evidence="4" key="1">
    <citation type="submission" date="2023-07" db="EMBL/GenBank/DDBJ databases">
        <title>Draft genome sequence of the endophytic actinobacterium Streptomyces justiciae WPN32, a potential antibiotic producer.</title>
        <authorList>
            <person name="Yasawong M."/>
            <person name="Pana W."/>
            <person name="Ganta P."/>
            <person name="Santapan N."/>
            <person name="Songngamsuk T."/>
            <person name="Phatcharaharikarn M."/>
            <person name="Kerdtoob S."/>
            <person name="Nantapong N."/>
        </authorList>
    </citation>
    <scope>NUCLEOTIDE SEQUENCE [LARGE SCALE GENOMIC DNA]</scope>
    <source>
        <strain evidence="4">WPN32</strain>
    </source>
</reference>
<comment type="caution">
    <text evidence="3">The sequence shown here is derived from an EMBL/GenBank/DDBJ whole genome shotgun (WGS) entry which is preliminary data.</text>
</comment>
<keyword evidence="4" id="KW-1185">Reference proteome</keyword>
<evidence type="ECO:0000259" key="2">
    <source>
        <dbReference type="Pfam" id="PF01337"/>
    </source>
</evidence>